<dbReference type="Pfam" id="PF13205">
    <property type="entry name" value="Big_5"/>
    <property type="match status" value="1"/>
</dbReference>
<protein>
    <submittedName>
        <fullName evidence="3">Ig-like domain-containing protein</fullName>
    </submittedName>
</protein>
<reference evidence="3" key="1">
    <citation type="submission" date="2021-10" db="EMBL/GenBank/DDBJ databases">
        <title>The diversity and Nitrogen Metabolism of Culturable Nitrate-Utilizing Bacteria Within the Oxygen Minimum Zone of the Changjiang (Yangtze River)Estuary.</title>
        <authorList>
            <person name="Zhang D."/>
            <person name="Zheng J."/>
            <person name="Liu S."/>
            <person name="He W."/>
        </authorList>
    </citation>
    <scope>NUCLEOTIDE SEQUENCE</scope>
    <source>
        <strain evidence="3">FXH-223</strain>
    </source>
</reference>
<gene>
    <name evidence="3" type="ORF">LL252_16110</name>
</gene>
<keyword evidence="4" id="KW-1185">Reference proteome</keyword>
<name>A0A9Q3UPN1_9GAMM</name>
<dbReference type="RefSeq" id="WP_138774255.1">
    <property type="nucleotide sequence ID" value="NZ_ARXL01000013.1"/>
</dbReference>
<dbReference type="InterPro" id="IPR032812">
    <property type="entry name" value="SbsA_Ig"/>
</dbReference>
<comment type="caution">
    <text evidence="3">The sequence shown here is derived from an EMBL/GenBank/DDBJ whole genome shotgun (WGS) entry which is preliminary data.</text>
</comment>
<dbReference type="EMBL" id="JAJGNA010000028">
    <property type="protein sequence ID" value="MCC4310100.1"/>
    <property type="molecule type" value="Genomic_DNA"/>
</dbReference>
<sequence length="1025" mass="110982">MNKQINIRPRYVSFALWVFGLMLISACGDDEGKVVNPWRASDTLVFAYPYPGQQEVPTSGNVVLRFSTTLSDEVSGDVEDRLRLADDAGNAVPFTPEVIDGGRGLVLKPRTSLSPNTHYRLSVSEAGLGRIDDTVFKNFQFHTMGAHAGFADAVGSDGFKILGITPLDPDPLLAGIEDARINDMSTLRMVFNRPLDPATTVYGKQITLVDDQGQLIDASVLLQGRYLILDPRQDLDSVEYTLALSGLRSRDGSLLPEVERQFTPMGTQPRETTVIKVGSLGEQQPDLQSQLTGRPVNQVPLDSFIIGDSAVTELTGSLAADLGFVPDFADAVPLRVPAGTVLRGAPVDVNILGEIPAGIDTGDLQITLLSDANGYLIPNPFSTEATAPRYALLRMDAAMTAEGTIANAALSQNLLNIQVVGLAIVEDGKLVLDAISVVDPDILGLEKAGAQLSFRMESFAGQRNPPMPEPDLRPLELQSWSPGEDFQANTRPGDPVILNFNKAIDPASAFLDGAINVQVNGTSLPPENVSMRVDGATVILEGTGIVEHNQDVEIILTSQLRDTAGNPLSKDYTLDMRLDDLFLPNDNRDSLRAPLVAAVFPGYPCALTDARLIGERSQWRNGRCQGGQGSDPLFPVVGLFREYPIRVIFNRRIDPATVNGDTFFVERRDAGGDWQPVPGHLDVLAQRVEFFPDSPWRDGQLYRYTLRSEPTSPDCGNNAICTLDGAALQTRQLSQSSDTAPAPREGGPDMVNHFVVTGDDQRYTLVSLRSLPTVDVNANLQVDNSEQGATDDNGVIKAPANHLRLELRDTGGVITNANLGCSIGEDCPEKRFAFVSTGALQAGPREYDSAVSINRRLIDDNPDTDDRTTGAVRVSVFPTTLTTTEVFLEARALGLITIGLETGPLVLRLLPEGDSPFIEGYITETEDGPWFSTTFDLLIDAPELEPRLIIELGHDIRSKRVNNVTLEGPLRFVDDGRLILKVSNPDPLTIPANIDLIGIGLASVELEAPPLGVDLTFTFLPVKDF</sequence>
<feature type="domain" description="SbsA Ig-like" evidence="2">
    <location>
        <begin position="43"/>
        <end position="131"/>
    </location>
</feature>
<dbReference type="Gene3D" id="2.60.40.1220">
    <property type="match status" value="1"/>
</dbReference>
<keyword evidence="1" id="KW-0732">Signal</keyword>
<dbReference type="Proteomes" id="UP001108027">
    <property type="component" value="Unassembled WGS sequence"/>
</dbReference>
<organism evidence="3 4">
    <name type="scientific">Alloalcanivorax marinus</name>
    <dbReference type="NCBI Taxonomy" id="1177169"/>
    <lineage>
        <taxon>Bacteria</taxon>
        <taxon>Pseudomonadati</taxon>
        <taxon>Pseudomonadota</taxon>
        <taxon>Gammaproteobacteria</taxon>
        <taxon>Oceanospirillales</taxon>
        <taxon>Alcanivoracaceae</taxon>
        <taxon>Alloalcanivorax</taxon>
    </lineage>
</organism>
<evidence type="ECO:0000259" key="2">
    <source>
        <dbReference type="Pfam" id="PF13205"/>
    </source>
</evidence>
<dbReference type="InterPro" id="IPR014755">
    <property type="entry name" value="Cu-Rt/internalin_Ig-like"/>
</dbReference>
<proteinExistence type="predicted"/>
<accession>A0A9Q3UPN1</accession>
<dbReference type="AlphaFoldDB" id="A0A9Q3UPN1"/>
<dbReference type="GeneID" id="99767775"/>
<dbReference type="PROSITE" id="PS51257">
    <property type="entry name" value="PROKAR_LIPOPROTEIN"/>
    <property type="match status" value="1"/>
</dbReference>
<evidence type="ECO:0000313" key="3">
    <source>
        <dbReference type="EMBL" id="MCC4310100.1"/>
    </source>
</evidence>
<evidence type="ECO:0000313" key="4">
    <source>
        <dbReference type="Proteomes" id="UP001108027"/>
    </source>
</evidence>
<evidence type="ECO:0000256" key="1">
    <source>
        <dbReference type="ARBA" id="ARBA00022729"/>
    </source>
</evidence>